<dbReference type="Gene3D" id="2.10.270.10">
    <property type="entry name" value="Cholin Binding"/>
    <property type="match status" value="2"/>
</dbReference>
<feature type="compositionally biased region" description="Polar residues" evidence="1">
    <location>
        <begin position="43"/>
        <end position="81"/>
    </location>
</feature>
<dbReference type="GO" id="GO:0004040">
    <property type="term" value="F:amidase activity"/>
    <property type="evidence" value="ECO:0007669"/>
    <property type="project" value="InterPro"/>
</dbReference>
<evidence type="ECO:0000256" key="1">
    <source>
        <dbReference type="SAM" id="MobiDB-lite"/>
    </source>
</evidence>
<feature type="compositionally biased region" description="Basic and acidic residues" evidence="1">
    <location>
        <begin position="343"/>
        <end position="357"/>
    </location>
</feature>
<organism evidence="3 4">
    <name type="scientific">Lancefieldella rimae</name>
    <dbReference type="NCBI Taxonomy" id="1383"/>
    <lineage>
        <taxon>Bacteria</taxon>
        <taxon>Bacillati</taxon>
        <taxon>Actinomycetota</taxon>
        <taxon>Coriobacteriia</taxon>
        <taxon>Coriobacteriales</taxon>
        <taxon>Atopobiaceae</taxon>
        <taxon>Lancefieldella</taxon>
    </lineage>
</organism>
<dbReference type="Proteomes" id="UP000698335">
    <property type="component" value="Unassembled WGS sequence"/>
</dbReference>
<proteinExistence type="predicted"/>
<feature type="region of interest" description="Disordered" evidence="1">
    <location>
        <begin position="317"/>
        <end position="360"/>
    </location>
</feature>
<gene>
    <name evidence="3" type="ORF">HXK26_01835</name>
</gene>
<dbReference type="Pfam" id="PF01832">
    <property type="entry name" value="Glucosaminidase"/>
    <property type="match status" value="1"/>
</dbReference>
<dbReference type="SUPFAM" id="SSF69360">
    <property type="entry name" value="Cell wall binding repeat"/>
    <property type="match status" value="1"/>
</dbReference>
<name>A0A930YRW3_9ACTN</name>
<dbReference type="InterPro" id="IPR002901">
    <property type="entry name" value="MGlyc_endo_b_GlcNAc-like_dom"/>
</dbReference>
<evidence type="ECO:0000313" key="3">
    <source>
        <dbReference type="EMBL" id="MBF4807426.1"/>
    </source>
</evidence>
<protein>
    <submittedName>
        <fullName evidence="3">Glucosaminidase domain-containing protein</fullName>
    </submittedName>
</protein>
<dbReference type="AlphaFoldDB" id="A0A930YRW3"/>
<accession>A0A930YRW3</accession>
<feature type="domain" description="Mannosyl-glycoprotein endo-beta-N-acetylglucosamidase-like" evidence="2">
    <location>
        <begin position="412"/>
        <end position="535"/>
    </location>
</feature>
<comment type="caution">
    <text evidence="3">The sequence shown here is derived from an EMBL/GenBank/DDBJ whole genome shotgun (WGS) entry which is preliminary data.</text>
</comment>
<feature type="region of interest" description="Disordered" evidence="1">
    <location>
        <begin position="43"/>
        <end position="143"/>
    </location>
</feature>
<evidence type="ECO:0000259" key="2">
    <source>
        <dbReference type="Pfam" id="PF01832"/>
    </source>
</evidence>
<dbReference type="Gene3D" id="1.10.530.10">
    <property type="match status" value="1"/>
</dbReference>
<sequence length="536" mass="57768">MQRTYFDTKLQKDPPLFFVVVLLAISVSLVAPAKIVYAENAGSQEHSQLSAPTPENTSQSTQNSEASPSHGTKPSGDSQADNAAPLNGAAQTNANTESSAANQNNAQNGASSSLEKSGDPSQPSTSESSEASAPDSPKPTSGWEKCAEGFRYKDENGSYLKNWFKDSDGWHFFNAAGIAARGWAYTTNNDIFYFDPSQEHHPALLGEVTLNGGRHYYFDEHSGLAQDRWVKLPGGNWVYASKEGAFISGWHYIGGNKIFYFDTEDPTHPALFGEVVLNGGRHYWFDENQGMASNQWVTLANGKRVWATAEGSLAESDAKDAKLITDAPSGDTEKPDDNNTPDKPSDDPSDKPSDKPSEVTWSTETTILGEASLSKDALVADLKAGLAARGISYPKELAEKSAATPEEFVDQLWDAATAEGVRPEVLYAQAMLETGYLQFNGDVSAGQCNFGGMGATGNGVPGDSYKNVHEGLLAQAQHLRVYTGNTPLTSIVDKRFGDWLLNRQKANPATTIGKLVGSWAMSPTYADQIVSILNRL</sequence>
<evidence type="ECO:0000313" key="4">
    <source>
        <dbReference type="Proteomes" id="UP000698335"/>
    </source>
</evidence>
<reference evidence="3" key="1">
    <citation type="submission" date="2020-04" db="EMBL/GenBank/DDBJ databases">
        <title>Deep metagenomics examines the oral microbiome during advanced dental caries in children, revealing novel taxa and co-occurrences with host molecules.</title>
        <authorList>
            <person name="Baker J.L."/>
            <person name="Morton J.T."/>
            <person name="Dinis M."/>
            <person name="Alvarez R."/>
            <person name="Tran N.C."/>
            <person name="Knight R."/>
            <person name="Edlund A."/>
        </authorList>
    </citation>
    <scope>NUCLEOTIDE SEQUENCE</scope>
    <source>
        <strain evidence="3">JCVI_38_bin.5</strain>
    </source>
</reference>
<dbReference type="EMBL" id="JABZGW010000045">
    <property type="protein sequence ID" value="MBF4807426.1"/>
    <property type="molecule type" value="Genomic_DNA"/>
</dbReference>
<feature type="compositionally biased region" description="Low complexity" evidence="1">
    <location>
        <begin position="89"/>
        <end position="139"/>
    </location>
</feature>